<feature type="domain" description="GP-PDE" evidence="1">
    <location>
        <begin position="3"/>
        <end position="239"/>
    </location>
</feature>
<dbReference type="AlphaFoldDB" id="A0A8J2U057"/>
<gene>
    <name evidence="2" type="ORF">GCM10011333_27620</name>
</gene>
<comment type="caution">
    <text evidence="2">The sequence shown here is derived from an EMBL/GenBank/DDBJ whole genome shotgun (WGS) entry which is preliminary data.</text>
</comment>
<dbReference type="Proteomes" id="UP000616114">
    <property type="component" value="Unassembled WGS sequence"/>
</dbReference>
<dbReference type="GO" id="GO:0006629">
    <property type="term" value="P:lipid metabolic process"/>
    <property type="evidence" value="ECO:0007669"/>
    <property type="project" value="InterPro"/>
</dbReference>
<dbReference type="PROSITE" id="PS51704">
    <property type="entry name" value="GP_PDE"/>
    <property type="match status" value="1"/>
</dbReference>
<evidence type="ECO:0000313" key="3">
    <source>
        <dbReference type="Proteomes" id="UP000616114"/>
    </source>
</evidence>
<dbReference type="InterPro" id="IPR030395">
    <property type="entry name" value="GP_PDE_dom"/>
</dbReference>
<proteinExistence type="predicted"/>
<evidence type="ECO:0000313" key="2">
    <source>
        <dbReference type="EMBL" id="GGA23074.1"/>
    </source>
</evidence>
<dbReference type="GO" id="GO:0008081">
    <property type="term" value="F:phosphoric diester hydrolase activity"/>
    <property type="evidence" value="ECO:0007669"/>
    <property type="project" value="InterPro"/>
</dbReference>
<dbReference type="PANTHER" id="PTHR46211:SF14">
    <property type="entry name" value="GLYCEROPHOSPHODIESTER PHOSPHODIESTERASE"/>
    <property type="match status" value="1"/>
</dbReference>
<reference evidence="2" key="1">
    <citation type="journal article" date="2014" name="Int. J. Syst. Evol. Microbiol.">
        <title>Complete genome sequence of Corynebacterium casei LMG S-19264T (=DSM 44701T), isolated from a smear-ripened cheese.</title>
        <authorList>
            <consortium name="US DOE Joint Genome Institute (JGI-PGF)"/>
            <person name="Walter F."/>
            <person name="Albersmeier A."/>
            <person name="Kalinowski J."/>
            <person name="Ruckert C."/>
        </authorList>
    </citation>
    <scope>NUCLEOTIDE SEQUENCE</scope>
    <source>
        <strain evidence="2">CGMCC 1.12785</strain>
    </source>
</reference>
<sequence length="248" mass="27391">MSPLVLAHRGGAKMLYNLKLENTISAFERAVALGCSWIETDVRASKDGVVYVIHDEDLRRLAGAHYRIEDTDSSVLDRVRIGGREPMPRLSEVLRRFSGVNFNIDIKSDQAVAPLIRLLRSAGHGAQIRLASFDTDRLVRVREALPGARTSISRNELARLLVLGAAPASMRYPNIDAAQIPLHWHGVPIATRAVIGKLHRMDLAVHVWTVDEEPQMRRLIALGVDGLVTGRPDLAMKVIAQAAHSGRR</sequence>
<dbReference type="Pfam" id="PF03009">
    <property type="entry name" value="GDPD"/>
    <property type="match status" value="1"/>
</dbReference>
<keyword evidence="3" id="KW-1185">Reference proteome</keyword>
<name>A0A8J2U057_9MICO</name>
<evidence type="ECO:0000259" key="1">
    <source>
        <dbReference type="PROSITE" id="PS51704"/>
    </source>
</evidence>
<organism evidence="2 3">
    <name type="scientific">Sediminivirga luteola</name>
    <dbReference type="NCBI Taxonomy" id="1774748"/>
    <lineage>
        <taxon>Bacteria</taxon>
        <taxon>Bacillati</taxon>
        <taxon>Actinomycetota</taxon>
        <taxon>Actinomycetes</taxon>
        <taxon>Micrococcales</taxon>
        <taxon>Brevibacteriaceae</taxon>
        <taxon>Sediminivirga</taxon>
    </lineage>
</organism>
<reference evidence="2" key="2">
    <citation type="submission" date="2020-09" db="EMBL/GenBank/DDBJ databases">
        <authorList>
            <person name="Sun Q."/>
            <person name="Zhou Y."/>
        </authorList>
    </citation>
    <scope>NUCLEOTIDE SEQUENCE</scope>
    <source>
        <strain evidence="2">CGMCC 1.12785</strain>
    </source>
</reference>
<dbReference type="RefSeq" id="WP_188551482.1">
    <property type="nucleotide sequence ID" value="NZ_BMFY01000013.1"/>
</dbReference>
<accession>A0A8J2U057</accession>
<dbReference type="Gene3D" id="3.20.20.190">
    <property type="entry name" value="Phosphatidylinositol (PI) phosphodiesterase"/>
    <property type="match status" value="1"/>
</dbReference>
<protein>
    <submittedName>
        <fullName evidence="2">Glycerophosphoryl diester phosphodiesterase</fullName>
    </submittedName>
</protein>
<dbReference type="EMBL" id="BMFY01000013">
    <property type="protein sequence ID" value="GGA23074.1"/>
    <property type="molecule type" value="Genomic_DNA"/>
</dbReference>
<dbReference type="SUPFAM" id="SSF51695">
    <property type="entry name" value="PLC-like phosphodiesterases"/>
    <property type="match status" value="1"/>
</dbReference>
<dbReference type="InterPro" id="IPR017946">
    <property type="entry name" value="PLC-like_Pdiesterase_TIM-brl"/>
</dbReference>
<dbReference type="PANTHER" id="PTHR46211">
    <property type="entry name" value="GLYCEROPHOSPHORYL DIESTER PHOSPHODIESTERASE"/>
    <property type="match status" value="1"/>
</dbReference>